<accession>K9H603</accession>
<dbReference type="OrthoDB" id="7267013at2"/>
<organism evidence="2 3">
    <name type="scientific">Caenispirillum salinarum AK4</name>
    <dbReference type="NCBI Taxonomy" id="1238182"/>
    <lineage>
        <taxon>Bacteria</taxon>
        <taxon>Pseudomonadati</taxon>
        <taxon>Pseudomonadota</taxon>
        <taxon>Alphaproteobacteria</taxon>
        <taxon>Rhodospirillales</taxon>
        <taxon>Novispirillaceae</taxon>
        <taxon>Caenispirillum</taxon>
    </lineage>
</organism>
<name>K9H603_9PROT</name>
<reference evidence="2 3" key="1">
    <citation type="journal article" date="2013" name="Genome Announc.">
        <title>Draft Genome Sequence of an Alphaproteobacterium, Caenispirillum salinarum AK4(T), Isolated from a Solar Saltern.</title>
        <authorList>
            <person name="Khatri I."/>
            <person name="Singh A."/>
            <person name="Korpole S."/>
            <person name="Pinnaka A.K."/>
            <person name="Subramanian S."/>
        </authorList>
    </citation>
    <scope>NUCLEOTIDE SEQUENCE [LARGE SCALE GENOMIC DNA]</scope>
    <source>
        <strain evidence="2 3">AK4</strain>
    </source>
</reference>
<proteinExistence type="predicted"/>
<dbReference type="RefSeq" id="WP_009539017.1">
    <property type="nucleotide sequence ID" value="NZ_ANHY01000003.1"/>
</dbReference>
<feature type="compositionally biased region" description="Basic and acidic residues" evidence="1">
    <location>
        <begin position="60"/>
        <end position="71"/>
    </location>
</feature>
<protein>
    <submittedName>
        <fullName evidence="2">Uncharacterized protein</fullName>
    </submittedName>
</protein>
<dbReference type="AlphaFoldDB" id="K9H603"/>
<dbReference type="Proteomes" id="UP000009881">
    <property type="component" value="Unassembled WGS sequence"/>
</dbReference>
<gene>
    <name evidence="2" type="ORF">C882_2608</name>
</gene>
<dbReference type="EMBL" id="ANHY01000003">
    <property type="protein sequence ID" value="EKV32529.1"/>
    <property type="molecule type" value="Genomic_DNA"/>
</dbReference>
<feature type="region of interest" description="Disordered" evidence="1">
    <location>
        <begin position="51"/>
        <end position="71"/>
    </location>
</feature>
<keyword evidence="3" id="KW-1185">Reference proteome</keyword>
<evidence type="ECO:0000313" key="3">
    <source>
        <dbReference type="Proteomes" id="UP000009881"/>
    </source>
</evidence>
<comment type="caution">
    <text evidence="2">The sequence shown here is derived from an EMBL/GenBank/DDBJ whole genome shotgun (WGS) entry which is preliminary data.</text>
</comment>
<evidence type="ECO:0000256" key="1">
    <source>
        <dbReference type="SAM" id="MobiDB-lite"/>
    </source>
</evidence>
<sequence length="89" mass="10003">MAESDDERPIDLEAAMLDPTTVFDDPTEVAAHAHLTVQQKRAILERWKRSAEARSASNEVTREEAERARGHLSRVELAEGLIDRPNPLD</sequence>
<evidence type="ECO:0000313" key="2">
    <source>
        <dbReference type="EMBL" id="EKV32529.1"/>
    </source>
</evidence>